<keyword evidence="3 6" id="KW-0812">Transmembrane</keyword>
<dbReference type="InterPro" id="IPR027417">
    <property type="entry name" value="P-loop_NTPase"/>
</dbReference>
<dbReference type="CDD" id="cd01127">
    <property type="entry name" value="TrwB_TraG_TraD_VirD4"/>
    <property type="match status" value="1"/>
</dbReference>
<organism evidence="8 9">
    <name type="scientific">Kineococcus glutinatus</name>
    <dbReference type="NCBI Taxonomy" id="1070872"/>
    <lineage>
        <taxon>Bacteria</taxon>
        <taxon>Bacillati</taxon>
        <taxon>Actinomycetota</taxon>
        <taxon>Actinomycetes</taxon>
        <taxon>Kineosporiales</taxon>
        <taxon>Kineosporiaceae</taxon>
        <taxon>Kineococcus</taxon>
    </lineage>
</organism>
<evidence type="ECO:0000256" key="6">
    <source>
        <dbReference type="SAM" id="Phobius"/>
    </source>
</evidence>
<name>A0ABP9HDZ9_9ACTN</name>
<feature type="domain" description="TraD/TraG TraM recognition site" evidence="7">
    <location>
        <begin position="419"/>
        <end position="537"/>
    </location>
</feature>
<dbReference type="Pfam" id="PF12696">
    <property type="entry name" value="TraG-D_C"/>
    <property type="match status" value="1"/>
</dbReference>
<dbReference type="PANTHER" id="PTHR37937">
    <property type="entry name" value="CONJUGATIVE TRANSFER: DNA TRANSPORT"/>
    <property type="match status" value="1"/>
</dbReference>
<proteinExistence type="predicted"/>
<dbReference type="PANTHER" id="PTHR37937:SF1">
    <property type="entry name" value="CONJUGATIVE TRANSFER: DNA TRANSPORT"/>
    <property type="match status" value="1"/>
</dbReference>
<keyword evidence="4 6" id="KW-1133">Transmembrane helix</keyword>
<evidence type="ECO:0000256" key="4">
    <source>
        <dbReference type="ARBA" id="ARBA00022989"/>
    </source>
</evidence>
<dbReference type="Proteomes" id="UP001501195">
    <property type="component" value="Unassembled WGS sequence"/>
</dbReference>
<dbReference type="InterPro" id="IPR051539">
    <property type="entry name" value="T4SS-coupling_protein"/>
</dbReference>
<evidence type="ECO:0000313" key="9">
    <source>
        <dbReference type="Proteomes" id="UP001501195"/>
    </source>
</evidence>
<dbReference type="EMBL" id="BAABIL010000112">
    <property type="protein sequence ID" value="GAA4968827.1"/>
    <property type="molecule type" value="Genomic_DNA"/>
</dbReference>
<reference evidence="9" key="1">
    <citation type="journal article" date="2019" name="Int. J. Syst. Evol. Microbiol.">
        <title>The Global Catalogue of Microorganisms (GCM) 10K type strain sequencing project: providing services to taxonomists for standard genome sequencing and annotation.</title>
        <authorList>
            <consortium name="The Broad Institute Genomics Platform"/>
            <consortium name="The Broad Institute Genome Sequencing Center for Infectious Disease"/>
            <person name="Wu L."/>
            <person name="Ma J."/>
        </authorList>
    </citation>
    <scope>NUCLEOTIDE SEQUENCE [LARGE SCALE GENOMIC DNA]</scope>
    <source>
        <strain evidence="9">JCM 18126</strain>
    </source>
</reference>
<keyword evidence="2" id="KW-1003">Cell membrane</keyword>
<comment type="subcellular location">
    <subcellularLocation>
        <location evidence="1">Cell membrane</location>
        <topology evidence="1">Multi-pass membrane protein</topology>
    </subcellularLocation>
</comment>
<feature type="transmembrane region" description="Helical" evidence="6">
    <location>
        <begin position="79"/>
        <end position="101"/>
    </location>
</feature>
<gene>
    <name evidence="8" type="ORF">GCM10023225_08930</name>
</gene>
<sequence>MTRPLEPRGVGLPAGTGTPLLVVGAIWGAVGLGGLVWLAGGAASWLTGSGWQVPPFDTTSAGRFVRGGPAVLWPATPAWLVWTLSAVKLALVTAVVAVVVARRDGRARSGLAGLAQVQHLLPRAVTERARSLRLGLPRSGEVAPEDTGLALGRLGARGPELRASWEDVLLAVMAPRAGKTTSLAVPAVLAAPGAVVATSNKADLWAATATLRAVDTGEPVWVFDPQAITGAPRTWWWDPLRGLSTVEEASRLAGHFIQEVRDDRTGKDFWTSAAHDLLAGLLLAAACSGRDLRDVYEWLNDPVIPTPAALLAEAGFTASAASLRGRQNGAPETRDGVYETARTAAQCLRDDVILAWVTPPGADLAEFDAAGFATTRQTLYLLSKDGAGAAAPLVAALTDRVMREGVRAAERRGGRLDPPMVIVLDEAANVCRIADLPDLYSHLGSRGVVPLTVLQSYRQGARVWGEAGMDTLWSAATVKLLGAGLDDAKLAEDVSRLVGEHDVTVRSYSDGERRRSTSTSLRRQRILPPEDLRALPRGTALLLATGTRAALLQLQPYYHGPRRDEIAAAVSAATRQVQEARGSAEGVSVR</sequence>
<evidence type="ECO:0000256" key="5">
    <source>
        <dbReference type="ARBA" id="ARBA00023136"/>
    </source>
</evidence>
<dbReference type="Gene3D" id="3.40.50.300">
    <property type="entry name" value="P-loop containing nucleotide triphosphate hydrolases"/>
    <property type="match status" value="1"/>
</dbReference>
<dbReference type="RefSeq" id="WP_345711174.1">
    <property type="nucleotide sequence ID" value="NZ_BAABIL010000112.1"/>
</dbReference>
<keyword evidence="5 6" id="KW-0472">Membrane</keyword>
<accession>A0ABP9HDZ9</accession>
<feature type="transmembrane region" description="Helical" evidence="6">
    <location>
        <begin position="20"/>
        <end position="46"/>
    </location>
</feature>
<evidence type="ECO:0000313" key="8">
    <source>
        <dbReference type="EMBL" id="GAA4968827.1"/>
    </source>
</evidence>
<evidence type="ECO:0000256" key="1">
    <source>
        <dbReference type="ARBA" id="ARBA00004651"/>
    </source>
</evidence>
<protein>
    <recommendedName>
        <fullName evidence="7">TraD/TraG TraM recognition site domain-containing protein</fullName>
    </recommendedName>
</protein>
<evidence type="ECO:0000256" key="3">
    <source>
        <dbReference type="ARBA" id="ARBA00022692"/>
    </source>
</evidence>
<keyword evidence="9" id="KW-1185">Reference proteome</keyword>
<dbReference type="SUPFAM" id="SSF52540">
    <property type="entry name" value="P-loop containing nucleoside triphosphate hydrolases"/>
    <property type="match status" value="1"/>
</dbReference>
<dbReference type="InterPro" id="IPR032689">
    <property type="entry name" value="TraG-D_C"/>
</dbReference>
<comment type="caution">
    <text evidence="8">The sequence shown here is derived from an EMBL/GenBank/DDBJ whole genome shotgun (WGS) entry which is preliminary data.</text>
</comment>
<evidence type="ECO:0000259" key="7">
    <source>
        <dbReference type="Pfam" id="PF12696"/>
    </source>
</evidence>
<evidence type="ECO:0000256" key="2">
    <source>
        <dbReference type="ARBA" id="ARBA00022475"/>
    </source>
</evidence>